<dbReference type="Pfam" id="PF08367">
    <property type="entry name" value="M16C_assoc"/>
    <property type="match status" value="1"/>
</dbReference>
<dbReference type="Pfam" id="PF22516">
    <property type="entry name" value="PreP_C"/>
    <property type="match status" value="1"/>
</dbReference>
<dbReference type="InterPro" id="IPR011249">
    <property type="entry name" value="Metalloenz_LuxS/M16"/>
</dbReference>
<sequence>MSYHAAFELIRDEQIAEVNSQAQLFRHKKTGAEVLSLVNDDENKVFGITFKTPPEDSTGIAHILEHSVLCGSRKYPVKKPFVELIKGSLNTFLNAMTFPDKTAYPVASLNLKDFYNLVDVYLDAVFFPLITEDTFRQEGWHYELEDTASPLVYKGVVFNEMKGVFSSPDAVMRDISQRSLYPDVTYGKSSGGDPKAIPELSYAQFKGFHTKFYHPSNTRAFFSGDDDAGERLAILDAYFSQFERAPVDAEVKLQPRFNAPRSIVATYAGTKDEGKARDGMVAVNWMIDPPADRTESLSHGMLSYLLAGNPAAPLRKALTESGLGEGMTGGGIGSGLRQPMASFGMKGIDPADAEKVEALILSELAKIAETGFAADQLEAAANTFEFSLRENNTGSYPRGMVYMFNALGTWLHDGDPLAALHFEDALTALKDKAGKGHFESEIRRLFIDNMHRTTVTLSADAGQGKRESDKEAEILAGVRAGLDDKALQATVVATEKLKALQEEVDDPALLARIPTLTLADLPKESRAIPIDIGKLGDARLFYHDLPTLGILYLDFGFDLHVLDKELLPYLPLFGRALLQTGTSKEDFVSLTQRIGRSTGGIQQHRALSARQGSDGSAAWFFLSGKAVPDKIEEMLAIMGDVLLDARLDNRERFKQMALEEKAGFEARLVPSGNSIVDTRLKSGLTEASWIAEQIGGVSYLQFIRDLVKRVDSDWDGVQAALVRIRDTLFNRGRMVVNVTADGALWSQAKGEIEIESFLGRFPNGDFAFADWAIDYAPKSEGLIIPAQVNYVGKGANLRALGFELTGASSVVLKFLNTTYLWDKVRVQGGAYGGSSRFDLTSGNFSFLSYRDPNLLKTLDAYDGASKALNAGIGDNDLTRSIIGVIGDVDGYEFPDAKGYSSMWRQLTGTTDAIRQQRRDEILATTVADFKRMADAVDAVARHGHVVVLGGEAAITAANEQRPGLLAVTKVM</sequence>
<dbReference type="InterPro" id="IPR007863">
    <property type="entry name" value="Peptidase_M16_C"/>
</dbReference>
<dbReference type="PANTHER" id="PTHR43016:SF13">
    <property type="entry name" value="PRESEQUENCE PROTEASE, MITOCHONDRIAL"/>
    <property type="match status" value="1"/>
</dbReference>
<dbReference type="GO" id="GO:0046872">
    <property type="term" value="F:metal ion binding"/>
    <property type="evidence" value="ECO:0007669"/>
    <property type="project" value="InterPro"/>
</dbReference>
<dbReference type="STRING" id="728005.SAMN04488059_10988"/>
<dbReference type="RefSeq" id="WP_046170346.1">
    <property type="nucleotide sequence ID" value="NZ_FOMB01000009.1"/>
</dbReference>
<gene>
    <name evidence="3" type="ORF">SAMN04488059_10988</name>
    <name evidence="2" type="ORF">WH91_07345</name>
</gene>
<evidence type="ECO:0000313" key="5">
    <source>
        <dbReference type="Proteomes" id="UP000182258"/>
    </source>
</evidence>
<evidence type="ECO:0000313" key="3">
    <source>
        <dbReference type="EMBL" id="SFC70777.1"/>
    </source>
</evidence>
<dbReference type="MEROPS" id="M16.012"/>
<dbReference type="AlphaFoldDB" id="A0A0F5Q0S5"/>
<dbReference type="PANTHER" id="PTHR43016">
    <property type="entry name" value="PRESEQUENCE PROTEASE"/>
    <property type="match status" value="1"/>
</dbReference>
<proteinExistence type="predicted"/>
<dbReference type="SUPFAM" id="SSF63411">
    <property type="entry name" value="LuxS/MPP-like metallohydrolase"/>
    <property type="match status" value="4"/>
</dbReference>
<dbReference type="Proteomes" id="UP000182258">
    <property type="component" value="Unassembled WGS sequence"/>
</dbReference>
<dbReference type="SMART" id="SM01264">
    <property type="entry name" value="M16C_associated"/>
    <property type="match status" value="1"/>
</dbReference>
<evidence type="ECO:0000313" key="4">
    <source>
        <dbReference type="Proteomes" id="UP000033519"/>
    </source>
</evidence>
<dbReference type="Pfam" id="PF05193">
    <property type="entry name" value="Peptidase_M16_C"/>
    <property type="match status" value="1"/>
</dbReference>
<organism evidence="3 5">
    <name type="scientific">Devosia psychrophila</name>
    <dbReference type="NCBI Taxonomy" id="728005"/>
    <lineage>
        <taxon>Bacteria</taxon>
        <taxon>Pseudomonadati</taxon>
        <taxon>Pseudomonadota</taxon>
        <taxon>Alphaproteobacteria</taxon>
        <taxon>Hyphomicrobiales</taxon>
        <taxon>Devosiaceae</taxon>
        <taxon>Devosia</taxon>
    </lineage>
</organism>
<dbReference type="InterPro" id="IPR055130">
    <property type="entry name" value="PreP_C"/>
</dbReference>
<dbReference type="EMBL" id="LAPV01000085">
    <property type="protein sequence ID" value="KKC33659.1"/>
    <property type="molecule type" value="Genomic_DNA"/>
</dbReference>
<evidence type="ECO:0000259" key="1">
    <source>
        <dbReference type="SMART" id="SM01264"/>
    </source>
</evidence>
<dbReference type="FunFam" id="3.30.830.10:FF:000034">
    <property type="entry name" value="presequence protease 1, chloroplastic/mitochondrial"/>
    <property type="match status" value="1"/>
</dbReference>
<protein>
    <submittedName>
        <fullName evidence="2">Peptidase M16</fullName>
    </submittedName>
</protein>
<accession>A0A0F5Q0S5</accession>
<dbReference type="OrthoDB" id="9762027at2"/>
<dbReference type="PATRIC" id="fig|728005.3.peg.3974"/>
<dbReference type="Gene3D" id="3.30.830.10">
    <property type="entry name" value="Metalloenzyme, LuxS/M16 peptidase-like"/>
    <property type="match status" value="4"/>
</dbReference>
<name>A0A0F5Q0S5_9HYPH</name>
<dbReference type="GO" id="GO:0016485">
    <property type="term" value="P:protein processing"/>
    <property type="evidence" value="ECO:0007669"/>
    <property type="project" value="TreeGrafter"/>
</dbReference>
<evidence type="ECO:0000313" key="2">
    <source>
        <dbReference type="EMBL" id="KKC33659.1"/>
    </source>
</evidence>
<dbReference type="InterPro" id="IPR011765">
    <property type="entry name" value="Pept_M16_N"/>
</dbReference>
<reference evidence="3 5" key="2">
    <citation type="submission" date="2016-10" db="EMBL/GenBank/DDBJ databases">
        <authorList>
            <person name="de Groot N.N."/>
        </authorList>
    </citation>
    <scope>NUCLEOTIDE SEQUENCE [LARGE SCALE GENOMIC DNA]</scope>
    <source>
        <strain evidence="3 5">CGMCC 1.10210</strain>
    </source>
</reference>
<dbReference type="Pfam" id="PF00675">
    <property type="entry name" value="Peptidase_M16"/>
    <property type="match status" value="1"/>
</dbReference>
<reference evidence="2 4" key="1">
    <citation type="submission" date="2015-03" db="EMBL/GenBank/DDBJ databases">
        <authorList>
            <person name="Lepp D."/>
            <person name="Hassan Y.I."/>
            <person name="Li X.-Z."/>
            <person name="Zhou T."/>
        </authorList>
    </citation>
    <scope>NUCLEOTIDE SEQUENCE [LARGE SCALE GENOMIC DNA]</scope>
    <source>
        <strain evidence="2 4">Cr7-05</strain>
    </source>
</reference>
<dbReference type="GO" id="GO:0004222">
    <property type="term" value="F:metalloendopeptidase activity"/>
    <property type="evidence" value="ECO:0007669"/>
    <property type="project" value="TreeGrafter"/>
</dbReference>
<dbReference type="Proteomes" id="UP000033519">
    <property type="component" value="Unassembled WGS sequence"/>
</dbReference>
<dbReference type="InterPro" id="IPR013578">
    <property type="entry name" value="Peptidase_M16C_assoc"/>
</dbReference>
<dbReference type="EMBL" id="FOMB01000009">
    <property type="protein sequence ID" value="SFC70777.1"/>
    <property type="molecule type" value="Genomic_DNA"/>
</dbReference>
<feature type="domain" description="Peptidase M16C associated" evidence="1">
    <location>
        <begin position="457"/>
        <end position="706"/>
    </location>
</feature>
<keyword evidence="4" id="KW-1185">Reference proteome</keyword>